<dbReference type="AlphaFoldDB" id="A0A225DZ31"/>
<keyword evidence="1" id="KW-1133">Transmembrane helix</keyword>
<keyword evidence="1" id="KW-0472">Membrane</keyword>
<feature type="transmembrane region" description="Helical" evidence="1">
    <location>
        <begin position="104"/>
        <end position="125"/>
    </location>
</feature>
<dbReference type="EMBL" id="NIDE01000004">
    <property type="protein sequence ID" value="OWK43788.1"/>
    <property type="molecule type" value="Genomic_DNA"/>
</dbReference>
<reference evidence="3" key="1">
    <citation type="submission" date="2017-06" db="EMBL/GenBank/DDBJ databases">
        <title>Genome analysis of Fimbriiglobus ruber SP5, the first member of the order Planctomycetales with confirmed chitinolytic capability.</title>
        <authorList>
            <person name="Ravin N.V."/>
            <person name="Rakitin A.L."/>
            <person name="Ivanova A.A."/>
            <person name="Beletsky A.V."/>
            <person name="Kulichevskaya I.S."/>
            <person name="Mardanov A.V."/>
            <person name="Dedysh S.N."/>
        </authorList>
    </citation>
    <scope>NUCLEOTIDE SEQUENCE [LARGE SCALE GENOMIC DNA]</scope>
    <source>
        <strain evidence="3">SP5</strain>
    </source>
</reference>
<evidence type="ECO:0000313" key="2">
    <source>
        <dbReference type="EMBL" id="OWK43788.1"/>
    </source>
</evidence>
<evidence type="ECO:0000256" key="1">
    <source>
        <dbReference type="SAM" id="Phobius"/>
    </source>
</evidence>
<proteinExistence type="predicted"/>
<evidence type="ECO:0000313" key="3">
    <source>
        <dbReference type="Proteomes" id="UP000214646"/>
    </source>
</evidence>
<keyword evidence="1" id="KW-0812">Transmembrane</keyword>
<keyword evidence="3" id="KW-1185">Reference proteome</keyword>
<sequence>MVPLYTLFLTSLGGLKWLLAGRAARAERAYTDGALRVEEVSRLFQVKPGNAAAGDTLTVAKRQYELGRLVLLRDALEVAYHGWQARADRAAKLQARLAGWKGRLVPYLFGVADVAIALTALHYLGLPHGLNASALTEWVRGFMT</sequence>
<gene>
    <name evidence="2" type="ORF">FRUB_03387</name>
</gene>
<dbReference type="RefSeq" id="WP_088254596.1">
    <property type="nucleotide sequence ID" value="NZ_NIDE01000004.1"/>
</dbReference>
<name>A0A225DZ31_9BACT</name>
<comment type="caution">
    <text evidence="2">The sequence shown here is derived from an EMBL/GenBank/DDBJ whole genome shotgun (WGS) entry which is preliminary data.</text>
</comment>
<organism evidence="2 3">
    <name type="scientific">Fimbriiglobus ruber</name>
    <dbReference type="NCBI Taxonomy" id="1908690"/>
    <lineage>
        <taxon>Bacteria</taxon>
        <taxon>Pseudomonadati</taxon>
        <taxon>Planctomycetota</taxon>
        <taxon>Planctomycetia</taxon>
        <taxon>Gemmatales</taxon>
        <taxon>Gemmataceae</taxon>
        <taxon>Fimbriiglobus</taxon>
    </lineage>
</organism>
<accession>A0A225DZ31</accession>
<dbReference type="Proteomes" id="UP000214646">
    <property type="component" value="Unassembled WGS sequence"/>
</dbReference>
<protein>
    <submittedName>
        <fullName evidence="2">Uncharacterized protein</fullName>
    </submittedName>
</protein>